<evidence type="ECO:0000313" key="3">
    <source>
        <dbReference type="Proteomes" id="UP000811619"/>
    </source>
</evidence>
<evidence type="ECO:0000256" key="1">
    <source>
        <dbReference type="SAM" id="MobiDB-lite"/>
    </source>
</evidence>
<feature type="compositionally biased region" description="Low complexity" evidence="1">
    <location>
        <begin position="426"/>
        <end position="437"/>
    </location>
</feature>
<feature type="compositionally biased region" description="Basic and acidic residues" evidence="1">
    <location>
        <begin position="266"/>
        <end position="282"/>
    </location>
</feature>
<dbReference type="Proteomes" id="UP000811619">
    <property type="component" value="Unassembled WGS sequence"/>
</dbReference>
<organism evidence="2 3">
    <name type="scientific">Claviceps africana</name>
    <dbReference type="NCBI Taxonomy" id="83212"/>
    <lineage>
        <taxon>Eukaryota</taxon>
        <taxon>Fungi</taxon>
        <taxon>Dikarya</taxon>
        <taxon>Ascomycota</taxon>
        <taxon>Pezizomycotina</taxon>
        <taxon>Sordariomycetes</taxon>
        <taxon>Hypocreomycetidae</taxon>
        <taxon>Hypocreales</taxon>
        <taxon>Clavicipitaceae</taxon>
        <taxon>Claviceps</taxon>
    </lineage>
</organism>
<feature type="compositionally biased region" description="Basic and acidic residues" evidence="1">
    <location>
        <begin position="440"/>
        <end position="452"/>
    </location>
</feature>
<sequence>MDRNKDDEKVGWGRRVDARFATPASRNILGQSTTPLSLEHTFIGRALGKGSCLESIQGSSREPSVGPKRDEFSEALAFPPAADNRASEDEAATQLDEDNQENATLFPPRLTLKRDTQSRTDQGKGTQLCHSCGEALPYEEHCGICGHDYCYKCACERWKADAGTWIDNSGPAVRTKTWIKRPDTTVGVGYLAPATIAKAIPRTPTRGLVAGNPFILADRYSKGTLSAPPKATTNGFGSRPRRLSECVSRRFLGEMPINVTSRKPKNHQDPRKHEPLQDIERHSLCCSARMRPMTMNRNEADGGLKDDDDDDALRSKIAKLCRHAEEFHKSQNTLGHNDTGFEYRPPRKSSMTQTSVTSVAEEAPTPTRPPRRLRLPSLTRDGEKDGASTAEAGHTFQHAAAEEKVEGVGLGHAHDVAPLEHGRPTSRAVSKTSSSSSIRATERPEDTKETGKQESGMRPQPLILRPKNVDVVDSSVSKSSPGRDVLDTKKGPTDVLPAATSVGNDLPSLTGYRRHRQNTYLCPKAQTSETEPEPEPEPWPFLRKVDAPRRTEQPLTQTLAPWSQQALRRVSSALGCLHPPVENIDSPVSPRSKGGAGHGAGRGGGGAADVAPSKMIAAATPMADWRRKLVKPGDGAANAPQMDVGCESCERTDSRRPASPIDGSVDCSRRSNSLVRSVKDNDANLEDPFTEPRLSIRAIEKSLAWKKVQDDLEKEISSAEAKKGSTSPRPSRTTASNKSAGETAPSGCPPSCSWRSRYLRLRDEIIMSDDLLALCERGCVWKGNEAPGRCEGSAADELGIEALTVVVHMRDRDNLVIKTDLTSRQHERDEGREADGRVRE</sequence>
<feature type="compositionally biased region" description="Basic and acidic residues" evidence="1">
    <location>
        <begin position="112"/>
        <end position="122"/>
    </location>
</feature>
<feature type="compositionally biased region" description="Polar residues" evidence="1">
    <location>
        <begin position="553"/>
        <end position="563"/>
    </location>
</feature>
<gene>
    <name evidence="2" type="ORF">E4U42_007607</name>
</gene>
<feature type="region of interest" description="Disordered" evidence="1">
    <location>
        <begin position="627"/>
        <end position="672"/>
    </location>
</feature>
<evidence type="ECO:0000313" key="2">
    <source>
        <dbReference type="EMBL" id="KAG5916542.1"/>
    </source>
</evidence>
<dbReference type="EMBL" id="SRPY01000884">
    <property type="protein sequence ID" value="KAG5916542.1"/>
    <property type="molecule type" value="Genomic_DNA"/>
</dbReference>
<feature type="region of interest" description="Disordered" evidence="1">
    <location>
        <begin position="415"/>
        <end position="510"/>
    </location>
</feature>
<feature type="compositionally biased region" description="Gly residues" evidence="1">
    <location>
        <begin position="594"/>
        <end position="607"/>
    </location>
</feature>
<feature type="region of interest" description="Disordered" evidence="1">
    <location>
        <begin position="80"/>
        <end position="125"/>
    </location>
</feature>
<reference evidence="2" key="1">
    <citation type="journal article" date="2020" name="bioRxiv">
        <title>Whole genome comparisons of ergot fungi reveals the divergence and evolution of species within the genus Claviceps are the result of varying mechanisms driving genome evolution and host range expansion.</title>
        <authorList>
            <person name="Wyka S.A."/>
            <person name="Mondo S.J."/>
            <person name="Liu M."/>
            <person name="Dettman J."/>
            <person name="Nalam V."/>
            <person name="Broders K.D."/>
        </authorList>
    </citation>
    <scope>NUCLEOTIDE SEQUENCE</scope>
    <source>
        <strain evidence="2">CCC 489</strain>
    </source>
</reference>
<name>A0A8K0NG32_9HYPO</name>
<dbReference type="OrthoDB" id="4936413at2759"/>
<feature type="compositionally biased region" description="Acidic residues" evidence="1">
    <location>
        <begin position="89"/>
        <end position="100"/>
    </location>
</feature>
<keyword evidence="3" id="KW-1185">Reference proteome</keyword>
<feature type="compositionally biased region" description="Low complexity" evidence="1">
    <location>
        <begin position="469"/>
        <end position="480"/>
    </location>
</feature>
<dbReference type="AlphaFoldDB" id="A0A8K0NG32"/>
<comment type="caution">
    <text evidence="2">The sequence shown here is derived from an EMBL/GenBank/DDBJ whole genome shotgun (WGS) entry which is preliminary data.</text>
</comment>
<feature type="compositionally biased region" description="Polar residues" evidence="1">
    <location>
        <begin position="349"/>
        <end position="358"/>
    </location>
</feature>
<feature type="region of interest" description="Disordered" evidence="1">
    <location>
        <begin position="331"/>
        <end position="390"/>
    </location>
</feature>
<proteinExistence type="predicted"/>
<feature type="compositionally biased region" description="Low complexity" evidence="1">
    <location>
        <begin position="725"/>
        <end position="734"/>
    </location>
</feature>
<feature type="region of interest" description="Disordered" evidence="1">
    <location>
        <begin position="578"/>
        <end position="609"/>
    </location>
</feature>
<feature type="region of interest" description="Disordered" evidence="1">
    <location>
        <begin position="259"/>
        <end position="282"/>
    </location>
</feature>
<feature type="region of interest" description="Disordered" evidence="1">
    <location>
        <begin position="716"/>
        <end position="750"/>
    </location>
</feature>
<protein>
    <submittedName>
        <fullName evidence="2">Uncharacterized protein</fullName>
    </submittedName>
</protein>
<feature type="compositionally biased region" description="Basic and acidic residues" evidence="1">
    <location>
        <begin position="543"/>
        <end position="552"/>
    </location>
</feature>
<accession>A0A8K0NG32</accession>
<feature type="region of interest" description="Disordered" evidence="1">
    <location>
        <begin position="525"/>
        <end position="563"/>
    </location>
</feature>